<organism evidence="1 2">
    <name type="scientific">phage Lak_Megaphage_RVC_AP1_GC26</name>
    <dbReference type="NCBI Taxonomy" id="3109224"/>
    <lineage>
        <taxon>Viruses</taxon>
        <taxon>Duplodnaviria</taxon>
        <taxon>Heunggongvirae</taxon>
        <taxon>Uroviricota</taxon>
        <taxon>Caudoviricetes</taxon>
        <taxon>Caudoviricetes code 15 clade</taxon>
    </lineage>
</organism>
<reference evidence="1 2" key="1">
    <citation type="submission" date="2023-11" db="EMBL/GenBank/DDBJ databases">
        <authorList>
            <person name="Cook R."/>
            <person name="Crisci M."/>
            <person name="Pye H."/>
            <person name="Adriaenssens E."/>
            <person name="Santini J."/>
        </authorList>
    </citation>
    <scope>NUCLEOTIDE SEQUENCE [LARGE SCALE GENOMIC DNA]</scope>
    <source>
        <strain evidence="1">Lak_Megaphage_RVC_AP1_GC26</strain>
    </source>
</reference>
<keyword evidence="2" id="KW-1185">Reference proteome</keyword>
<accession>A0ABZ0Z7U9</accession>
<protein>
    <submittedName>
        <fullName evidence="1">Uncharacterized protein</fullName>
    </submittedName>
</protein>
<evidence type="ECO:0000313" key="1">
    <source>
        <dbReference type="EMBL" id="WQJ54310.1"/>
    </source>
</evidence>
<evidence type="ECO:0000313" key="2">
    <source>
        <dbReference type="Proteomes" id="UP001346559"/>
    </source>
</evidence>
<dbReference type="Proteomes" id="UP001346559">
    <property type="component" value="Segment"/>
</dbReference>
<sequence>MSKSGFSKYWHYYTRPEIGEEYNTDEVNKFYKSDRRTRRGILHANSRNLSDEEVLNIRIRYFVNGEKEDDIFKKYKHLYSKSGFNKILFGQSYMHVKMPIKTDKCKQKLPQLSKEEVISLREQYNNGKSINELKVGKYEKYSMNNFRNMLIGRTYKNY</sequence>
<proteinExistence type="predicted"/>
<dbReference type="EMBL" id="OR769218">
    <property type="protein sequence ID" value="WQJ54310.1"/>
    <property type="molecule type" value="Genomic_DNA"/>
</dbReference>
<name>A0ABZ0Z7U9_9CAUD</name>